<keyword evidence="1" id="KW-0472">Membrane</keyword>
<protein>
    <submittedName>
        <fullName evidence="2">Type II toxin-antitoxin system SpoIISA family toxin</fullName>
    </submittedName>
</protein>
<name>A0AAW5B0T9_9BACI</name>
<sequence>METFALIGMWLVFALLLIYTVIAWLNRGLENYTSAIRKTWYVIFVFGSLVFISDNPSLLFSNWNNYLIVLFIFVIVDSLVFLNLYVSTLGGHQLESVKVQVGVTQEELEENNRKTGHIPDILTAFDFPINTLDKDEYIFHLGEILNKYAQRENLVIDLLPYETEEEKESILEGLGRNKKRAERFLSQQHSILLEKDHLGLYPYHILKRFYVVQVQTVNEGNKISKIDGLVINTLIITFSLAVSEYLNDSVEVMSENVSGFTGNKKVIDKPTKRATATIPQITESSHSTRMREKNRRIVSTLKKEHQEKFRF</sequence>
<dbReference type="InterPro" id="IPR025940">
    <property type="entry name" value="SpoIISA_toxin"/>
</dbReference>
<feature type="transmembrane region" description="Helical" evidence="1">
    <location>
        <begin position="39"/>
        <end position="60"/>
    </location>
</feature>
<dbReference type="RefSeq" id="WP_238018189.1">
    <property type="nucleotide sequence ID" value="NZ_JAIFZM010000002.1"/>
</dbReference>
<keyword evidence="3" id="KW-1185">Reference proteome</keyword>
<reference evidence="2 3" key="1">
    <citation type="journal article" date="2022" name="Evol. Bioinform. Online">
        <title>Draft Genome Sequence of Oceanobacillus jordanicus Strain GSFE11, a Halotolerant Plant Growth-Promoting Bacterial Endophyte Isolated From the Jordan Valley.</title>
        <authorList>
            <person name="Alhindi T."/>
            <person name="Albdaiwi R."/>
        </authorList>
    </citation>
    <scope>NUCLEOTIDE SEQUENCE [LARGE SCALE GENOMIC DNA]</scope>
    <source>
        <strain evidence="2 3">GSFE11</strain>
    </source>
</reference>
<accession>A0AAW5B0T9</accession>
<dbReference type="Gene3D" id="3.30.70.2720">
    <property type="match status" value="1"/>
</dbReference>
<keyword evidence="1" id="KW-1133">Transmembrane helix</keyword>
<dbReference type="AlphaFoldDB" id="A0AAW5B0T9"/>
<dbReference type="GO" id="GO:0016020">
    <property type="term" value="C:membrane"/>
    <property type="evidence" value="ECO:0007669"/>
    <property type="project" value="InterPro"/>
</dbReference>
<evidence type="ECO:0000313" key="2">
    <source>
        <dbReference type="EMBL" id="MCG3418146.1"/>
    </source>
</evidence>
<feature type="transmembrane region" description="Helical" evidence="1">
    <location>
        <begin position="66"/>
        <end position="86"/>
    </location>
</feature>
<organism evidence="2 3">
    <name type="scientific">Oceanobacillus jordanicus</name>
    <dbReference type="NCBI Taxonomy" id="2867266"/>
    <lineage>
        <taxon>Bacteria</taxon>
        <taxon>Bacillati</taxon>
        <taxon>Bacillota</taxon>
        <taxon>Bacilli</taxon>
        <taxon>Bacillales</taxon>
        <taxon>Bacillaceae</taxon>
        <taxon>Oceanobacillus</taxon>
    </lineage>
</organism>
<evidence type="ECO:0000313" key="3">
    <source>
        <dbReference type="Proteomes" id="UP001199631"/>
    </source>
</evidence>
<proteinExistence type="predicted"/>
<feature type="transmembrane region" description="Helical" evidence="1">
    <location>
        <begin position="6"/>
        <end position="27"/>
    </location>
</feature>
<evidence type="ECO:0000256" key="1">
    <source>
        <dbReference type="SAM" id="Phobius"/>
    </source>
</evidence>
<dbReference type="Pfam" id="PF14171">
    <property type="entry name" value="SpoIISA_toxin"/>
    <property type="match status" value="1"/>
</dbReference>
<comment type="caution">
    <text evidence="2">The sequence shown here is derived from an EMBL/GenBank/DDBJ whole genome shotgun (WGS) entry which is preliminary data.</text>
</comment>
<gene>
    <name evidence="2" type="ORF">K3T81_03180</name>
</gene>
<dbReference type="EMBL" id="JAIFZM010000002">
    <property type="protein sequence ID" value="MCG3418146.1"/>
    <property type="molecule type" value="Genomic_DNA"/>
</dbReference>
<dbReference type="Proteomes" id="UP001199631">
    <property type="component" value="Unassembled WGS sequence"/>
</dbReference>
<keyword evidence="1" id="KW-0812">Transmembrane</keyword>